<feature type="transmembrane region" description="Helical" evidence="7">
    <location>
        <begin position="125"/>
        <end position="145"/>
    </location>
</feature>
<comment type="subcellular location">
    <subcellularLocation>
        <location evidence="1">Endoplasmic reticulum membrane</location>
        <topology evidence="1">Multi-pass membrane protein</topology>
    </subcellularLocation>
</comment>
<evidence type="ECO:0000259" key="8">
    <source>
        <dbReference type="PROSITE" id="PS51751"/>
    </source>
</evidence>
<comment type="similarity">
    <text evidence="2">Belongs to the TMEM97/sigma-2 receptor family.</text>
</comment>
<feature type="domain" description="EXPERA" evidence="8">
    <location>
        <begin position="8"/>
        <end position="140"/>
    </location>
</feature>
<keyword evidence="3 7" id="KW-0812">Transmembrane</keyword>
<dbReference type="InterPro" id="IPR016964">
    <property type="entry name" value="Sigma2_recept"/>
</dbReference>
<dbReference type="OMA" id="FAWPICL"/>
<evidence type="ECO:0000313" key="12">
    <source>
        <dbReference type="EMBL" id="VYS54207.1"/>
    </source>
</evidence>
<dbReference type="ExpressionAtlas" id="A0A178VSR6">
    <property type="expression patterns" value="baseline and differential"/>
</dbReference>
<dbReference type="PROSITE" id="PS51751">
    <property type="entry name" value="EXPERA"/>
    <property type="match status" value="1"/>
</dbReference>
<dbReference type="InterPro" id="IPR033118">
    <property type="entry name" value="EXPERA"/>
</dbReference>
<dbReference type="EMBL" id="CACRSJ010000105">
    <property type="protein sequence ID" value="VYS54207.1"/>
    <property type="molecule type" value="Genomic_DNA"/>
</dbReference>
<dbReference type="InterPro" id="IPR051987">
    <property type="entry name" value="Sigma-2_receptor-like"/>
</dbReference>
<dbReference type="EMBL" id="LUHQ01000002">
    <property type="protein sequence ID" value="OAP08461.1"/>
    <property type="molecule type" value="Genomic_DNA"/>
</dbReference>
<keyword evidence="6 7" id="KW-0472">Membrane</keyword>
<name>A0A178VSR6_ARATH</name>
<evidence type="ECO:0000256" key="3">
    <source>
        <dbReference type="ARBA" id="ARBA00022692"/>
    </source>
</evidence>
<dbReference type="SMR" id="A0A178VSR6"/>
<evidence type="ECO:0000256" key="1">
    <source>
        <dbReference type="ARBA" id="ARBA00004477"/>
    </source>
</evidence>
<evidence type="ECO:0000256" key="4">
    <source>
        <dbReference type="ARBA" id="ARBA00022824"/>
    </source>
</evidence>
<feature type="transmembrane region" description="Helical" evidence="7">
    <location>
        <begin position="63"/>
        <end position="87"/>
    </location>
</feature>
<dbReference type="GeneID" id="817799"/>
<dbReference type="Araport" id="AT2G32380"/>
<evidence type="ECO:0000313" key="13">
    <source>
        <dbReference type="Proteomes" id="UP000078284"/>
    </source>
</evidence>
<dbReference type="AlphaFoldDB" id="A0A178VSR6"/>
<dbReference type="PIRSF" id="PIRSF031032">
    <property type="entry name" value="TMP_97_prd"/>
    <property type="match status" value="1"/>
</dbReference>
<keyword evidence="5 7" id="KW-1133">Transmembrane helix</keyword>
<protein>
    <recommendedName>
        <fullName evidence="8">EXPERA domain-containing protein</fullName>
    </recommendedName>
</protein>
<keyword evidence="4" id="KW-0256">Endoplasmic reticulum</keyword>
<dbReference type="GO" id="GO:0005789">
    <property type="term" value="C:endoplasmic reticulum membrane"/>
    <property type="evidence" value="ECO:0007669"/>
    <property type="project" value="UniProtKB-SubCell"/>
</dbReference>
<evidence type="ECO:0000256" key="7">
    <source>
        <dbReference type="PIRNR" id="PIRNR031032"/>
    </source>
</evidence>
<reference evidence="13" key="1">
    <citation type="journal article" date="2016" name="Proc. Natl. Acad. Sci. U.S.A.">
        <title>Chromosome-level assembly of Arabidopsis thaliana Ler reveals the extent of translocation and inversion polymorphisms.</title>
        <authorList>
            <person name="Zapata L."/>
            <person name="Ding J."/>
            <person name="Willing E.M."/>
            <person name="Hartwig B."/>
            <person name="Bezdan D."/>
            <person name="Jiao W.B."/>
            <person name="Patel V."/>
            <person name="Velikkakam James G."/>
            <person name="Koornneef M."/>
            <person name="Ossowski S."/>
            <person name="Schneeberger K."/>
        </authorList>
    </citation>
    <scope>NUCLEOTIDE SEQUENCE [LARGE SCALE GENOMIC DNA]</scope>
    <source>
        <strain evidence="13">cv. Landsberg erecta</strain>
    </source>
</reference>
<proteinExistence type="inferred from homology"/>
<dbReference type="Proteomes" id="UP000434276">
    <property type="component" value="Unassembled WGS sequence"/>
</dbReference>
<evidence type="ECO:0000313" key="14">
    <source>
        <dbReference type="Proteomes" id="UP000426265"/>
    </source>
</evidence>
<dbReference type="KEGG" id="ath:AT2G32380"/>
<evidence type="ECO:0000313" key="10">
    <source>
        <dbReference type="EMBL" id="CAA0374108.1"/>
    </source>
</evidence>
<sequence length="168" mass="18314">MGAFCKLIDAVLFLYFALMAVIAPLIDGQTSLPGDIFPAFIVDLNRWYIDEFGDYLVKEKPHFLVGLVWHELLLLWPLSIVNVYAILAGKSWFGTTSMVYGASVVTSMAAILGEMIGSGKASEKLLMMYVPFMGVGILALLRGLLSQSNKSGGAVGKRPAILARRKRA</sequence>
<evidence type="ECO:0000313" key="11">
    <source>
        <dbReference type="EMBL" id="OAP08461.1"/>
    </source>
</evidence>
<dbReference type="EMBL" id="CACSHJ010000088">
    <property type="protein sequence ID" value="CAA0374108.1"/>
    <property type="molecule type" value="Genomic_DNA"/>
</dbReference>
<reference evidence="10 15" key="3">
    <citation type="submission" date="2019-12" db="EMBL/GenBank/DDBJ databases">
        <authorList>
            <person name="Jiao W.-B."/>
            <person name="Schneeberger K."/>
        </authorList>
    </citation>
    <scope>NUCLEOTIDE SEQUENCE [LARGE SCALE GENOMIC DNA]</scope>
    <source>
        <strain evidence="14">cv. An-1</strain>
        <strain evidence="15">cv. C24</strain>
    </source>
</reference>
<feature type="transmembrane region" description="Helical" evidence="7">
    <location>
        <begin position="7"/>
        <end position="26"/>
    </location>
</feature>
<evidence type="ECO:0000256" key="5">
    <source>
        <dbReference type="ARBA" id="ARBA00022989"/>
    </source>
</evidence>
<accession>A0A178VSR6</accession>
<dbReference type="Proteomes" id="UP000426265">
    <property type="component" value="Unassembled WGS sequence"/>
</dbReference>
<dbReference type="PANTHER" id="PTHR31204">
    <property type="entry name" value="SIGMA INTRACELLULAR RECEPTOR 2"/>
    <property type="match status" value="1"/>
</dbReference>
<reference evidence="11" key="2">
    <citation type="submission" date="2016-03" db="EMBL/GenBank/DDBJ databases">
        <title>Full-length assembly of Arabidopsis thaliana Ler reveals the complement of translocations and inversions.</title>
        <authorList>
            <person name="Zapata L."/>
            <person name="Schneeberger K."/>
            <person name="Ossowski S."/>
        </authorList>
    </citation>
    <scope>NUCLEOTIDE SEQUENCE [LARGE SCALE GENOMIC DNA]</scope>
    <source>
        <tissue evidence="11">Leaf</tissue>
    </source>
</reference>
<evidence type="ECO:0000313" key="9">
    <source>
        <dbReference type="Araport" id="AT2G32380"/>
    </source>
</evidence>
<feature type="transmembrane region" description="Helical" evidence="7">
    <location>
        <begin position="99"/>
        <end position="119"/>
    </location>
</feature>
<dbReference type="Pfam" id="PF05241">
    <property type="entry name" value="EBP"/>
    <property type="match status" value="1"/>
</dbReference>
<dbReference type="PANTHER" id="PTHR31204:SF1">
    <property type="entry name" value="SIGMA INTRACELLULAR RECEPTOR 2"/>
    <property type="match status" value="1"/>
</dbReference>
<gene>
    <name evidence="9" type="ordered locus">At2g32380</name>
    <name evidence="11" type="ordered locus">AXX17_At2g28710</name>
    <name evidence="12" type="ORF">AN1_LOCUS9664</name>
    <name evidence="10" type="ORF">C24_LOCUS9511</name>
</gene>
<organism evidence="11 13">
    <name type="scientific">Arabidopsis thaliana</name>
    <name type="common">Mouse-ear cress</name>
    <dbReference type="NCBI Taxonomy" id="3702"/>
    <lineage>
        <taxon>Eukaryota</taxon>
        <taxon>Viridiplantae</taxon>
        <taxon>Streptophyta</taxon>
        <taxon>Embryophyta</taxon>
        <taxon>Tracheophyta</taxon>
        <taxon>Spermatophyta</taxon>
        <taxon>Magnoliopsida</taxon>
        <taxon>eudicotyledons</taxon>
        <taxon>Gunneridae</taxon>
        <taxon>Pentapetalae</taxon>
        <taxon>rosids</taxon>
        <taxon>malvids</taxon>
        <taxon>Brassicales</taxon>
        <taxon>Brassicaceae</taxon>
        <taxon>Camelineae</taxon>
        <taxon>Arabidopsis</taxon>
    </lineage>
</organism>
<evidence type="ECO:0000313" key="15">
    <source>
        <dbReference type="Proteomes" id="UP000434276"/>
    </source>
</evidence>
<evidence type="ECO:0000256" key="2">
    <source>
        <dbReference type="ARBA" id="ARBA00009096"/>
    </source>
</evidence>
<dbReference type="Proteomes" id="UP000078284">
    <property type="component" value="Chromosome 2"/>
</dbReference>
<dbReference type="OrthoDB" id="433124at2759"/>
<evidence type="ECO:0000256" key="6">
    <source>
        <dbReference type="ARBA" id="ARBA00023136"/>
    </source>
</evidence>